<dbReference type="RefSeq" id="WP_256618144.1">
    <property type="nucleotide sequence ID" value="NZ_JANIBC010000001.1"/>
</dbReference>
<evidence type="ECO:0000313" key="2">
    <source>
        <dbReference type="Proteomes" id="UP001142610"/>
    </source>
</evidence>
<sequence>MTEAKLDRHGQHIVLCGSLRAGTTLLRLLIGQHSQVHGQGESDFLFDGAPEEGGGTAEELKTFFDKVAASRSTKAQGITPSPGKTYEEMLDDLLGQHRTEGKRLLITTHRHHDVAAKFLPNAVFVRLQRDPRDVALSAKAMGWGGVPYRSVSCWIDSEASWLAAEPHLTSERQVFVRYEDLTGDPEKEMRRILEAVGLPFEEAVLVPSGSTYSAPKPRAPEQFRTRLTEREIAEINSRVALSSESYGYDLTPAYAPKGIRKAQLTVEGSARQFAFAAKRYGFVTQLASVLGRKLKLGFLSDYAQPRIQKKVVEHLK</sequence>
<reference evidence="1" key="1">
    <citation type="submission" date="2022-07" db="EMBL/GenBank/DDBJ databases">
        <title>Parvularcula maris sp. nov., an algicidal bacterium isolated from seawater.</title>
        <authorList>
            <person name="Li F."/>
        </authorList>
    </citation>
    <scope>NUCLEOTIDE SEQUENCE</scope>
    <source>
        <strain evidence="1">BGMRC 0090</strain>
    </source>
</reference>
<protein>
    <submittedName>
        <fullName evidence="1">Sulfotransferase</fullName>
    </submittedName>
</protein>
<dbReference type="Proteomes" id="UP001142610">
    <property type="component" value="Unassembled WGS sequence"/>
</dbReference>
<evidence type="ECO:0000313" key="1">
    <source>
        <dbReference type="EMBL" id="MCQ8184339.1"/>
    </source>
</evidence>
<organism evidence="1 2">
    <name type="scientific">Parvularcula maris</name>
    <dbReference type="NCBI Taxonomy" id="2965077"/>
    <lineage>
        <taxon>Bacteria</taxon>
        <taxon>Pseudomonadati</taxon>
        <taxon>Pseudomonadota</taxon>
        <taxon>Alphaproteobacteria</taxon>
        <taxon>Parvularculales</taxon>
        <taxon>Parvularculaceae</taxon>
        <taxon>Parvularcula</taxon>
    </lineage>
</organism>
<dbReference type="Gene3D" id="3.40.50.300">
    <property type="entry name" value="P-loop containing nucleotide triphosphate hydrolases"/>
    <property type="match status" value="1"/>
</dbReference>
<gene>
    <name evidence="1" type="ORF">NOG11_02970</name>
</gene>
<keyword evidence="2" id="KW-1185">Reference proteome</keyword>
<comment type="caution">
    <text evidence="1">The sequence shown here is derived from an EMBL/GenBank/DDBJ whole genome shotgun (WGS) entry which is preliminary data.</text>
</comment>
<proteinExistence type="predicted"/>
<dbReference type="InterPro" id="IPR027417">
    <property type="entry name" value="P-loop_NTPase"/>
</dbReference>
<dbReference type="SUPFAM" id="SSF52540">
    <property type="entry name" value="P-loop containing nucleoside triphosphate hydrolases"/>
    <property type="match status" value="1"/>
</dbReference>
<name>A0A9X2L713_9PROT</name>
<dbReference type="AlphaFoldDB" id="A0A9X2L713"/>
<dbReference type="Pfam" id="PF13469">
    <property type="entry name" value="Sulfotransfer_3"/>
    <property type="match status" value="1"/>
</dbReference>
<accession>A0A9X2L713</accession>
<dbReference type="EMBL" id="JANIBC010000001">
    <property type="protein sequence ID" value="MCQ8184339.1"/>
    <property type="molecule type" value="Genomic_DNA"/>
</dbReference>